<comment type="catalytic activity">
    <reaction evidence="1 16">
        <text>(R)-pantothenate + ATP = (R)-4'-phosphopantothenate + ADP + H(+)</text>
        <dbReference type="Rhea" id="RHEA:16373"/>
        <dbReference type="ChEBI" id="CHEBI:10986"/>
        <dbReference type="ChEBI" id="CHEBI:15378"/>
        <dbReference type="ChEBI" id="CHEBI:29032"/>
        <dbReference type="ChEBI" id="CHEBI:30616"/>
        <dbReference type="ChEBI" id="CHEBI:456216"/>
        <dbReference type="EC" id="2.7.1.33"/>
    </reaction>
</comment>
<proteinExistence type="inferred from homology"/>
<dbReference type="Proteomes" id="UP000176992">
    <property type="component" value="Unassembled WGS sequence"/>
</dbReference>
<evidence type="ECO:0000256" key="5">
    <source>
        <dbReference type="ARBA" id="ARBA00011738"/>
    </source>
</evidence>
<dbReference type="InterPro" id="IPR043129">
    <property type="entry name" value="ATPase_NBD"/>
</dbReference>
<feature type="binding site" evidence="16">
    <location>
        <begin position="6"/>
        <end position="13"/>
    </location>
    <ligand>
        <name>ATP</name>
        <dbReference type="ChEBI" id="CHEBI:30616"/>
    </ligand>
</feature>
<evidence type="ECO:0000256" key="9">
    <source>
        <dbReference type="ARBA" id="ARBA00022741"/>
    </source>
</evidence>
<keyword evidence="13 16" id="KW-0173">Coenzyme A biosynthesis</keyword>
<keyword evidence="16" id="KW-0479">Metal-binding</keyword>
<dbReference type="NCBIfam" id="NF009855">
    <property type="entry name" value="PRK13321.1"/>
    <property type="match status" value="1"/>
</dbReference>
<reference evidence="17 18" key="1">
    <citation type="journal article" date="2016" name="Nat. Commun.">
        <title>Thousands of microbial genomes shed light on interconnected biogeochemical processes in an aquifer system.</title>
        <authorList>
            <person name="Anantharaman K."/>
            <person name="Brown C.T."/>
            <person name="Hug L.A."/>
            <person name="Sharon I."/>
            <person name="Castelle C.J."/>
            <person name="Probst A.J."/>
            <person name="Thomas B.C."/>
            <person name="Singh A."/>
            <person name="Wilkins M.J."/>
            <person name="Karaoz U."/>
            <person name="Brodie E.L."/>
            <person name="Williams K.H."/>
            <person name="Hubbard S.S."/>
            <person name="Banfield J.F."/>
        </authorList>
    </citation>
    <scope>NUCLEOTIDE SEQUENCE [LARGE SCALE GENOMIC DNA]</scope>
</reference>
<dbReference type="PANTHER" id="PTHR34265:SF1">
    <property type="entry name" value="TYPE III PANTOTHENATE KINASE"/>
    <property type="match status" value="1"/>
</dbReference>
<dbReference type="CDD" id="cd24015">
    <property type="entry name" value="ASKHA_NBD_PanK-III"/>
    <property type="match status" value="1"/>
</dbReference>
<dbReference type="Gene3D" id="3.30.420.40">
    <property type="match status" value="2"/>
</dbReference>
<dbReference type="GO" id="GO:0005737">
    <property type="term" value="C:cytoplasm"/>
    <property type="evidence" value="ECO:0007669"/>
    <property type="project" value="UniProtKB-SubCell"/>
</dbReference>
<feature type="binding site" evidence="16">
    <location>
        <position position="132"/>
    </location>
    <ligand>
        <name>ATP</name>
        <dbReference type="ChEBI" id="CHEBI:30616"/>
    </ligand>
</feature>
<evidence type="ECO:0000256" key="6">
    <source>
        <dbReference type="ARBA" id="ARBA00012102"/>
    </source>
</evidence>
<dbReference type="SUPFAM" id="SSF53067">
    <property type="entry name" value="Actin-like ATPase domain"/>
    <property type="match status" value="2"/>
</dbReference>
<keyword evidence="10 16" id="KW-0418">Kinase</keyword>
<dbReference type="NCBIfam" id="NF009848">
    <property type="entry name" value="PRK13318.1-6"/>
    <property type="match status" value="1"/>
</dbReference>
<dbReference type="EC" id="2.7.1.33" evidence="6 16"/>
<accession>A0A1F5YGT5</accession>
<comment type="function">
    <text evidence="16">Catalyzes the phosphorylation of pantothenate (Pan), the first step in CoA biosynthesis.</text>
</comment>
<keyword evidence="9 16" id="KW-0547">Nucleotide-binding</keyword>
<comment type="caution">
    <text evidence="17">The sequence shown here is derived from an EMBL/GenBank/DDBJ whole genome shotgun (WGS) entry which is preliminary data.</text>
</comment>
<feature type="binding site" evidence="16">
    <location>
        <position position="129"/>
    </location>
    <ligand>
        <name>K(+)</name>
        <dbReference type="ChEBI" id="CHEBI:29103"/>
    </ligand>
</feature>
<dbReference type="HAMAP" id="MF_01274">
    <property type="entry name" value="Pantothen_kinase_3"/>
    <property type="match status" value="1"/>
</dbReference>
<dbReference type="Pfam" id="PF03309">
    <property type="entry name" value="Pan_kinase"/>
    <property type="match status" value="1"/>
</dbReference>
<comment type="caution">
    <text evidence="16">Lacks conserved residue(s) required for the propagation of feature annotation.</text>
</comment>
<evidence type="ECO:0000256" key="11">
    <source>
        <dbReference type="ARBA" id="ARBA00022840"/>
    </source>
</evidence>
<name>A0A1F5YGT5_9BACT</name>
<dbReference type="NCBIfam" id="TIGR00671">
    <property type="entry name" value="baf"/>
    <property type="match status" value="1"/>
</dbReference>
<dbReference type="GO" id="GO:0004594">
    <property type="term" value="F:pantothenate kinase activity"/>
    <property type="evidence" value="ECO:0007669"/>
    <property type="project" value="UniProtKB-UniRule"/>
</dbReference>
<sequence>MILAIDIGNTNIVVGLYRGRELAGHWRIDSNSDRTVDDYGHLVLYMLERAGAAGQVRGVIIGSVVPILTYVFEKLSRRYFDIAPLVLDGNADLGISYEVDSPPVQIGADRIANAVAVRERYRTDCIVVDMGTATTFDLIASRGAYLGGVIAPGIRTCAEALIHKAAMLPRVEIEAPERIIGRDTRSMMQSGIFFGAICQIDGIVQRLKDEWNTPCKVIATGGFVGMLARHSRQIDTADPNLTLDGLRIAYDFLSPSA</sequence>
<comment type="subunit">
    <text evidence="5 16">Homodimer.</text>
</comment>
<feature type="binding site" evidence="16">
    <location>
        <begin position="107"/>
        <end position="110"/>
    </location>
    <ligand>
        <name>substrate</name>
    </ligand>
</feature>
<evidence type="ECO:0000313" key="18">
    <source>
        <dbReference type="Proteomes" id="UP000176992"/>
    </source>
</evidence>
<evidence type="ECO:0000256" key="12">
    <source>
        <dbReference type="ARBA" id="ARBA00022958"/>
    </source>
</evidence>
<protein>
    <recommendedName>
        <fullName evidence="15 16">Type III pantothenate kinase</fullName>
        <ecNumber evidence="6 16">2.7.1.33</ecNumber>
    </recommendedName>
    <alternativeName>
        <fullName evidence="16">PanK-III</fullName>
    </alternativeName>
    <alternativeName>
        <fullName evidence="16">Pantothenic acid kinase</fullName>
    </alternativeName>
</protein>
<evidence type="ECO:0000313" key="17">
    <source>
        <dbReference type="EMBL" id="OGF99359.1"/>
    </source>
</evidence>
<evidence type="ECO:0000256" key="1">
    <source>
        <dbReference type="ARBA" id="ARBA00001206"/>
    </source>
</evidence>
<comment type="pathway">
    <text evidence="4 16">Cofactor biosynthesis; coenzyme A biosynthesis; CoA from (R)-pantothenate: step 1/5.</text>
</comment>
<evidence type="ECO:0000256" key="16">
    <source>
        <dbReference type="HAMAP-Rule" id="MF_01274"/>
    </source>
</evidence>
<keyword evidence="8 16" id="KW-0808">Transferase</keyword>
<dbReference type="EMBL" id="MFIV01000026">
    <property type="protein sequence ID" value="OGF99359.1"/>
    <property type="molecule type" value="Genomic_DNA"/>
</dbReference>
<feature type="binding site" evidence="16">
    <location>
        <position position="184"/>
    </location>
    <ligand>
        <name>substrate</name>
    </ligand>
</feature>
<evidence type="ECO:0000256" key="15">
    <source>
        <dbReference type="ARBA" id="ARBA00040883"/>
    </source>
</evidence>
<evidence type="ECO:0000256" key="8">
    <source>
        <dbReference type="ARBA" id="ARBA00022679"/>
    </source>
</evidence>
<evidence type="ECO:0000256" key="14">
    <source>
        <dbReference type="ARBA" id="ARBA00038036"/>
    </source>
</evidence>
<evidence type="ECO:0000256" key="7">
    <source>
        <dbReference type="ARBA" id="ARBA00022490"/>
    </source>
</evidence>
<dbReference type="GO" id="GO:0005524">
    <property type="term" value="F:ATP binding"/>
    <property type="evidence" value="ECO:0007669"/>
    <property type="project" value="UniProtKB-UniRule"/>
</dbReference>
<gene>
    <name evidence="16" type="primary">coaX</name>
    <name evidence="17" type="ORF">A2Z86_04915</name>
</gene>
<organism evidence="17 18">
    <name type="scientific">Candidatus Glassbacteria bacterium GWA2_58_10</name>
    <dbReference type="NCBI Taxonomy" id="1817865"/>
    <lineage>
        <taxon>Bacteria</taxon>
        <taxon>Candidatus Glassiibacteriota</taxon>
    </lineage>
</organism>
<keyword evidence="7 16" id="KW-0963">Cytoplasm</keyword>
<evidence type="ECO:0000256" key="2">
    <source>
        <dbReference type="ARBA" id="ARBA00001958"/>
    </source>
</evidence>
<evidence type="ECO:0000256" key="13">
    <source>
        <dbReference type="ARBA" id="ARBA00022993"/>
    </source>
</evidence>
<evidence type="ECO:0000256" key="4">
    <source>
        <dbReference type="ARBA" id="ARBA00005225"/>
    </source>
</evidence>
<feature type="active site" description="Proton acceptor" evidence="16">
    <location>
        <position position="109"/>
    </location>
</feature>
<evidence type="ECO:0000256" key="10">
    <source>
        <dbReference type="ARBA" id="ARBA00022777"/>
    </source>
</evidence>
<comment type="cofactor">
    <cofactor evidence="16">
        <name>NH4(+)</name>
        <dbReference type="ChEBI" id="CHEBI:28938"/>
    </cofactor>
    <cofactor evidence="16">
        <name>K(+)</name>
        <dbReference type="ChEBI" id="CHEBI:29103"/>
    </cofactor>
    <text evidence="16">A monovalent cation. Ammonium or potassium.</text>
</comment>
<comment type="similarity">
    <text evidence="14 16">Belongs to the type III pantothenate kinase family.</text>
</comment>
<dbReference type="GO" id="GO:0046872">
    <property type="term" value="F:metal ion binding"/>
    <property type="evidence" value="ECO:0007669"/>
    <property type="project" value="UniProtKB-KW"/>
</dbReference>
<dbReference type="InterPro" id="IPR004619">
    <property type="entry name" value="Type_III_PanK"/>
</dbReference>
<dbReference type="AlphaFoldDB" id="A0A1F5YGT5"/>
<dbReference type="GO" id="GO:0015937">
    <property type="term" value="P:coenzyme A biosynthetic process"/>
    <property type="evidence" value="ECO:0007669"/>
    <property type="project" value="UniProtKB-UniRule"/>
</dbReference>
<comment type="cofactor">
    <cofactor evidence="2">
        <name>K(+)</name>
        <dbReference type="ChEBI" id="CHEBI:29103"/>
    </cofactor>
</comment>
<keyword evidence="11 16" id="KW-0067">ATP-binding</keyword>
<keyword evidence="12 16" id="KW-0630">Potassium</keyword>
<dbReference type="UniPathway" id="UPA00241">
    <property type="reaction ID" value="UER00352"/>
</dbReference>
<comment type="subcellular location">
    <subcellularLocation>
        <location evidence="3 16">Cytoplasm</location>
    </subcellularLocation>
</comment>
<dbReference type="PANTHER" id="PTHR34265">
    <property type="entry name" value="TYPE III PANTOTHENATE KINASE"/>
    <property type="match status" value="1"/>
</dbReference>
<evidence type="ECO:0000256" key="3">
    <source>
        <dbReference type="ARBA" id="ARBA00004496"/>
    </source>
</evidence>